<dbReference type="GO" id="GO:0008270">
    <property type="term" value="F:zinc ion binding"/>
    <property type="evidence" value="ECO:0007669"/>
    <property type="project" value="UniProtKB-KW"/>
</dbReference>
<evidence type="ECO:0000256" key="1">
    <source>
        <dbReference type="ARBA" id="ARBA00001968"/>
    </source>
</evidence>
<dbReference type="InterPro" id="IPR038441">
    <property type="entry name" value="THAP_Znf_sf"/>
</dbReference>
<dbReference type="InterPro" id="IPR027805">
    <property type="entry name" value="Transposase_HTH_dom"/>
</dbReference>
<evidence type="ECO:0000256" key="7">
    <source>
        <dbReference type="SAM" id="MobiDB-lite"/>
    </source>
</evidence>
<dbReference type="InterPro" id="IPR006612">
    <property type="entry name" value="THAP_Znf"/>
</dbReference>
<feature type="compositionally biased region" description="Basic residues" evidence="7">
    <location>
        <begin position="107"/>
        <end position="116"/>
    </location>
</feature>
<name>A0ABD2N0R9_9CUCU</name>
<dbReference type="GO" id="GO:0003677">
    <property type="term" value="F:DNA binding"/>
    <property type="evidence" value="ECO:0007669"/>
    <property type="project" value="UniProtKB-UniRule"/>
</dbReference>
<organism evidence="9 10">
    <name type="scientific">Cryptolaemus montrouzieri</name>
    <dbReference type="NCBI Taxonomy" id="559131"/>
    <lineage>
        <taxon>Eukaryota</taxon>
        <taxon>Metazoa</taxon>
        <taxon>Ecdysozoa</taxon>
        <taxon>Arthropoda</taxon>
        <taxon>Hexapoda</taxon>
        <taxon>Insecta</taxon>
        <taxon>Pterygota</taxon>
        <taxon>Neoptera</taxon>
        <taxon>Endopterygota</taxon>
        <taxon>Coleoptera</taxon>
        <taxon>Polyphaga</taxon>
        <taxon>Cucujiformia</taxon>
        <taxon>Coccinelloidea</taxon>
        <taxon>Coccinellidae</taxon>
        <taxon>Scymninae</taxon>
        <taxon>Scymnini</taxon>
        <taxon>Cryptolaemus</taxon>
    </lineage>
</organism>
<comment type="cofactor">
    <cofactor evidence="1">
        <name>a divalent metal cation</name>
        <dbReference type="ChEBI" id="CHEBI:60240"/>
    </cofactor>
</comment>
<gene>
    <name evidence="9" type="ORF">HHI36_022728</name>
</gene>
<evidence type="ECO:0000313" key="9">
    <source>
        <dbReference type="EMBL" id="KAL3272245.1"/>
    </source>
</evidence>
<proteinExistence type="predicted"/>
<dbReference type="PANTHER" id="PTHR23080">
    <property type="entry name" value="THAP DOMAIN PROTEIN"/>
    <property type="match status" value="1"/>
</dbReference>
<accession>A0ABD2N0R9</accession>
<reference evidence="9 10" key="1">
    <citation type="journal article" date="2021" name="BMC Biol.">
        <title>Horizontally acquired antibacterial genes associated with adaptive radiation of ladybird beetles.</title>
        <authorList>
            <person name="Li H.S."/>
            <person name="Tang X.F."/>
            <person name="Huang Y.H."/>
            <person name="Xu Z.Y."/>
            <person name="Chen M.L."/>
            <person name="Du X.Y."/>
            <person name="Qiu B.Y."/>
            <person name="Chen P.T."/>
            <person name="Zhang W."/>
            <person name="Slipinski A."/>
            <person name="Escalona H.E."/>
            <person name="Waterhouse R.M."/>
            <person name="Zwick A."/>
            <person name="Pang H."/>
        </authorList>
    </citation>
    <scope>NUCLEOTIDE SEQUENCE [LARGE SCALE GENOMIC DNA]</scope>
    <source>
        <strain evidence="9">SYSU2018</strain>
    </source>
</reference>
<feature type="domain" description="THAP-type" evidence="8">
    <location>
        <begin position="1"/>
        <end position="95"/>
    </location>
</feature>
<dbReference type="SUPFAM" id="SSF57716">
    <property type="entry name" value="Glucocorticoid receptor-like (DNA-binding domain)"/>
    <property type="match status" value="1"/>
</dbReference>
<dbReference type="AlphaFoldDB" id="A0ABD2N0R9"/>
<dbReference type="Gene3D" id="6.20.210.20">
    <property type="entry name" value="THAP domain"/>
    <property type="match status" value="1"/>
</dbReference>
<keyword evidence="5 6" id="KW-0238">DNA-binding</keyword>
<evidence type="ECO:0000256" key="2">
    <source>
        <dbReference type="ARBA" id="ARBA00022723"/>
    </source>
</evidence>
<dbReference type="Pfam" id="PF13359">
    <property type="entry name" value="DDE_Tnp_4"/>
    <property type="match status" value="1"/>
</dbReference>
<keyword evidence="10" id="KW-1185">Reference proteome</keyword>
<sequence>MTYCCVPQCKSSLKRNPDLSFHSFPPEEKGLKVIFRGESVNKRKLWLQMLQMKKDPSVFMKVCSLHFREEDYFKVSATQKTKHKRLKKCVVPSQKLPVMGHSEKHDRNSKKKRRKNSLNTLEEEESLENELEIKEEVDQDESMHFEGYLESSTIPNFSRFRVERDPLLPDPSSTYSQERAVQTDSAILLSEMLDTDEKLMTFTGVDSKIFKRYEECMRNVKNEDPYDFTNVRSKLILVMTKLKLNMPFAALAILMGVSSTTCAQYFYDTLKLLALALKQEINWKSREEILINRETYPGEYRNICVVLKSTEVTFQKIKCLKCTESSCSHHKGINIVRFMLGIAPSGFIYYLSSGYESSFSDKGILKKESFLHKLASGDTIVADNALMIDEECENASINLIKLPLRKIHGITKSDEETLTSIEKACAHVKKTLERIKMFNIIDHKVDWYLLPSIDKIMTVIAATVNLTSVLPVGEFLSSNGNIRKREEMRTKDTKCFVINM</sequence>
<dbReference type="SMART" id="SM00980">
    <property type="entry name" value="THAP"/>
    <property type="match status" value="1"/>
</dbReference>
<comment type="caution">
    <text evidence="9">The sequence shown here is derived from an EMBL/GenBank/DDBJ whole genome shotgun (WGS) entry which is preliminary data.</text>
</comment>
<protein>
    <recommendedName>
        <fullName evidence="8">THAP-type domain-containing protein</fullName>
    </recommendedName>
</protein>
<keyword evidence="4" id="KW-0862">Zinc</keyword>
<feature type="region of interest" description="Disordered" evidence="7">
    <location>
        <begin position="97"/>
        <end position="128"/>
    </location>
</feature>
<dbReference type="PANTHER" id="PTHR23080:SF141">
    <property type="entry name" value="TRANSPOSASE HELIX-TURN-HELIX DOMAIN-CONTAINING PROTEIN"/>
    <property type="match status" value="1"/>
</dbReference>
<keyword evidence="2" id="KW-0479">Metal-binding</keyword>
<evidence type="ECO:0000256" key="6">
    <source>
        <dbReference type="PROSITE-ProRule" id="PRU00309"/>
    </source>
</evidence>
<dbReference type="Pfam" id="PF13613">
    <property type="entry name" value="HTH_Tnp_4"/>
    <property type="match status" value="1"/>
</dbReference>
<evidence type="ECO:0000313" key="10">
    <source>
        <dbReference type="Proteomes" id="UP001516400"/>
    </source>
</evidence>
<evidence type="ECO:0000256" key="5">
    <source>
        <dbReference type="ARBA" id="ARBA00023125"/>
    </source>
</evidence>
<dbReference type="Pfam" id="PF05485">
    <property type="entry name" value="THAP"/>
    <property type="match status" value="1"/>
</dbReference>
<dbReference type="InterPro" id="IPR027806">
    <property type="entry name" value="HARBI1_dom"/>
</dbReference>
<dbReference type="Proteomes" id="UP001516400">
    <property type="component" value="Unassembled WGS sequence"/>
</dbReference>
<keyword evidence="3 6" id="KW-0863">Zinc-finger</keyword>
<evidence type="ECO:0000256" key="3">
    <source>
        <dbReference type="ARBA" id="ARBA00022771"/>
    </source>
</evidence>
<dbReference type="PROSITE" id="PS50950">
    <property type="entry name" value="ZF_THAP"/>
    <property type="match status" value="1"/>
</dbReference>
<evidence type="ECO:0000256" key="4">
    <source>
        <dbReference type="ARBA" id="ARBA00022833"/>
    </source>
</evidence>
<evidence type="ECO:0000259" key="8">
    <source>
        <dbReference type="PROSITE" id="PS50950"/>
    </source>
</evidence>
<dbReference type="EMBL" id="JABFTP020000042">
    <property type="protein sequence ID" value="KAL3272245.1"/>
    <property type="molecule type" value="Genomic_DNA"/>
</dbReference>